<gene>
    <name evidence="1" type="ORF">RRG08_009636</name>
</gene>
<dbReference type="Proteomes" id="UP001283361">
    <property type="component" value="Unassembled WGS sequence"/>
</dbReference>
<name>A0AAE0XTI2_9GAST</name>
<dbReference type="EMBL" id="JAWDGP010007625">
    <property type="protein sequence ID" value="KAK3711047.1"/>
    <property type="molecule type" value="Genomic_DNA"/>
</dbReference>
<organism evidence="1 2">
    <name type="scientific">Elysia crispata</name>
    <name type="common">lettuce slug</name>
    <dbReference type="NCBI Taxonomy" id="231223"/>
    <lineage>
        <taxon>Eukaryota</taxon>
        <taxon>Metazoa</taxon>
        <taxon>Spiralia</taxon>
        <taxon>Lophotrochozoa</taxon>
        <taxon>Mollusca</taxon>
        <taxon>Gastropoda</taxon>
        <taxon>Heterobranchia</taxon>
        <taxon>Euthyneura</taxon>
        <taxon>Panpulmonata</taxon>
        <taxon>Sacoglossa</taxon>
        <taxon>Placobranchoidea</taxon>
        <taxon>Plakobranchidae</taxon>
        <taxon>Elysia</taxon>
    </lineage>
</organism>
<reference evidence="1" key="1">
    <citation type="journal article" date="2023" name="G3 (Bethesda)">
        <title>A reference genome for the long-term kleptoplast-retaining sea slug Elysia crispata morphotype clarki.</title>
        <authorList>
            <person name="Eastman K.E."/>
            <person name="Pendleton A.L."/>
            <person name="Shaikh M.A."/>
            <person name="Suttiyut T."/>
            <person name="Ogas R."/>
            <person name="Tomko P."/>
            <person name="Gavelis G."/>
            <person name="Widhalm J.R."/>
            <person name="Wisecaver J.H."/>
        </authorList>
    </citation>
    <scope>NUCLEOTIDE SEQUENCE</scope>
    <source>
        <strain evidence="1">ECLA1</strain>
    </source>
</reference>
<comment type="caution">
    <text evidence="1">The sequence shown here is derived from an EMBL/GenBank/DDBJ whole genome shotgun (WGS) entry which is preliminary data.</text>
</comment>
<evidence type="ECO:0000313" key="2">
    <source>
        <dbReference type="Proteomes" id="UP001283361"/>
    </source>
</evidence>
<sequence>MGKTTVTQSRHARQFQLAISGLIRRNQRKTLVPKSLPVPFNPVNIATLPPSVDRIGTFEIHLWSPPRSALTAEGLREATNFQGKQTPSLRLAPIFGLLAESTRWVPPGFPSSWFQPALSKDPLGPCNDLCFVRLAECNQKMSPGAPKRINGNKDKTKNTHQWLHECEFNISGLHLFFVCGEF</sequence>
<proteinExistence type="predicted"/>
<protein>
    <submittedName>
        <fullName evidence="1">Uncharacterized protein</fullName>
    </submittedName>
</protein>
<dbReference type="AlphaFoldDB" id="A0AAE0XTI2"/>
<keyword evidence="2" id="KW-1185">Reference proteome</keyword>
<accession>A0AAE0XTI2</accession>
<evidence type="ECO:0000313" key="1">
    <source>
        <dbReference type="EMBL" id="KAK3711047.1"/>
    </source>
</evidence>